<evidence type="ECO:0000313" key="1">
    <source>
        <dbReference type="EMBL" id="GBP56579.1"/>
    </source>
</evidence>
<accession>A0A4C1X2J6</accession>
<dbReference type="OrthoDB" id="416454at2759"/>
<dbReference type="EMBL" id="BGZK01000696">
    <property type="protein sequence ID" value="GBP56579.1"/>
    <property type="molecule type" value="Genomic_DNA"/>
</dbReference>
<keyword evidence="2" id="KW-1185">Reference proteome</keyword>
<proteinExistence type="predicted"/>
<evidence type="ECO:0000313" key="2">
    <source>
        <dbReference type="Proteomes" id="UP000299102"/>
    </source>
</evidence>
<sequence>MNANGLKLAILVEDHELAIIAPITPTHLTAKIGDWAVAKALKSDVRVAMPALKKPDNNLAFDDQEKTEYFADSIKLQHSLYPTPLNLEHVNCVENEVLCRFLLPPKDDLPSISTDEKEAVIIGITKPEKPRDLPTSYRPISLLSGLGKLFEKVLETLLSDHLLAKRLFRAGVPQCSTLSPLLYSAYTNDIPHQSRSFPTTPPYTWTVAILKNHSSPPKDLRRADALVPNL</sequence>
<evidence type="ECO:0008006" key="3">
    <source>
        <dbReference type="Google" id="ProtNLM"/>
    </source>
</evidence>
<dbReference type="AlphaFoldDB" id="A0A4C1X2J6"/>
<gene>
    <name evidence="1" type="ORF">EVAR_80341_1</name>
</gene>
<name>A0A4C1X2J6_EUMVA</name>
<protein>
    <recommendedName>
        <fullName evidence="3">Reverse transcriptase domain-containing protein</fullName>
    </recommendedName>
</protein>
<organism evidence="1 2">
    <name type="scientific">Eumeta variegata</name>
    <name type="common">Bagworm moth</name>
    <name type="synonym">Eumeta japonica</name>
    <dbReference type="NCBI Taxonomy" id="151549"/>
    <lineage>
        <taxon>Eukaryota</taxon>
        <taxon>Metazoa</taxon>
        <taxon>Ecdysozoa</taxon>
        <taxon>Arthropoda</taxon>
        <taxon>Hexapoda</taxon>
        <taxon>Insecta</taxon>
        <taxon>Pterygota</taxon>
        <taxon>Neoptera</taxon>
        <taxon>Endopterygota</taxon>
        <taxon>Lepidoptera</taxon>
        <taxon>Glossata</taxon>
        <taxon>Ditrysia</taxon>
        <taxon>Tineoidea</taxon>
        <taxon>Psychidae</taxon>
        <taxon>Oiketicinae</taxon>
        <taxon>Eumeta</taxon>
    </lineage>
</organism>
<comment type="caution">
    <text evidence="1">The sequence shown here is derived from an EMBL/GenBank/DDBJ whole genome shotgun (WGS) entry which is preliminary data.</text>
</comment>
<reference evidence="1 2" key="1">
    <citation type="journal article" date="2019" name="Commun. Biol.">
        <title>The bagworm genome reveals a unique fibroin gene that provides high tensile strength.</title>
        <authorList>
            <person name="Kono N."/>
            <person name="Nakamura H."/>
            <person name="Ohtoshi R."/>
            <person name="Tomita M."/>
            <person name="Numata K."/>
            <person name="Arakawa K."/>
        </authorList>
    </citation>
    <scope>NUCLEOTIDE SEQUENCE [LARGE SCALE GENOMIC DNA]</scope>
</reference>
<dbReference type="Proteomes" id="UP000299102">
    <property type="component" value="Unassembled WGS sequence"/>
</dbReference>